<evidence type="ECO:0000313" key="4">
    <source>
        <dbReference type="Proteomes" id="UP000758603"/>
    </source>
</evidence>
<accession>A0A9P8UIZ8</accession>
<reference evidence="3" key="1">
    <citation type="journal article" date="2021" name="Nat. Commun.">
        <title>Genetic determinants of endophytism in the Arabidopsis root mycobiome.</title>
        <authorList>
            <person name="Mesny F."/>
            <person name="Miyauchi S."/>
            <person name="Thiergart T."/>
            <person name="Pickel B."/>
            <person name="Atanasova L."/>
            <person name="Karlsson M."/>
            <person name="Huettel B."/>
            <person name="Barry K.W."/>
            <person name="Haridas S."/>
            <person name="Chen C."/>
            <person name="Bauer D."/>
            <person name="Andreopoulos W."/>
            <person name="Pangilinan J."/>
            <person name="LaButti K."/>
            <person name="Riley R."/>
            <person name="Lipzen A."/>
            <person name="Clum A."/>
            <person name="Drula E."/>
            <person name="Henrissat B."/>
            <person name="Kohler A."/>
            <person name="Grigoriev I.V."/>
            <person name="Martin F.M."/>
            <person name="Hacquard S."/>
        </authorList>
    </citation>
    <scope>NUCLEOTIDE SEQUENCE</scope>
    <source>
        <strain evidence="3">MPI-SDFR-AT-0073</strain>
    </source>
</reference>
<evidence type="ECO:0000256" key="1">
    <source>
        <dbReference type="SAM" id="MobiDB-lite"/>
    </source>
</evidence>
<sequence>MAKYAMNTEGQDPVVPRPLPHEGARQAQCRERRAISAAAQITVRAAVATAVAAAAIAAAAIAARPAELVPVREYEAPRATIAPRAALPPRLLVGRAAAVVAATATAAVAGH</sequence>
<keyword evidence="2" id="KW-0472">Membrane</keyword>
<keyword evidence="4" id="KW-1185">Reference proteome</keyword>
<evidence type="ECO:0000313" key="3">
    <source>
        <dbReference type="EMBL" id="KAH6653067.1"/>
    </source>
</evidence>
<protein>
    <submittedName>
        <fullName evidence="3">Uncharacterized protein</fullName>
    </submittedName>
</protein>
<gene>
    <name evidence="3" type="ORF">BKA67DRAFT_536765</name>
</gene>
<proteinExistence type="predicted"/>
<comment type="caution">
    <text evidence="3">The sequence shown here is derived from an EMBL/GenBank/DDBJ whole genome shotgun (WGS) entry which is preliminary data.</text>
</comment>
<dbReference type="Proteomes" id="UP000758603">
    <property type="component" value="Unassembled WGS sequence"/>
</dbReference>
<evidence type="ECO:0000256" key="2">
    <source>
        <dbReference type="SAM" id="Phobius"/>
    </source>
</evidence>
<dbReference type="GeneID" id="70129102"/>
<dbReference type="AlphaFoldDB" id="A0A9P8UIZ8"/>
<feature type="transmembrane region" description="Helical" evidence="2">
    <location>
        <begin position="41"/>
        <end position="63"/>
    </location>
</feature>
<name>A0A9P8UIZ8_9PEZI</name>
<dbReference type="RefSeq" id="XP_045957344.1">
    <property type="nucleotide sequence ID" value="XM_046100210.1"/>
</dbReference>
<organism evidence="3 4">
    <name type="scientific">Truncatella angustata</name>
    <dbReference type="NCBI Taxonomy" id="152316"/>
    <lineage>
        <taxon>Eukaryota</taxon>
        <taxon>Fungi</taxon>
        <taxon>Dikarya</taxon>
        <taxon>Ascomycota</taxon>
        <taxon>Pezizomycotina</taxon>
        <taxon>Sordariomycetes</taxon>
        <taxon>Xylariomycetidae</taxon>
        <taxon>Amphisphaeriales</taxon>
        <taxon>Sporocadaceae</taxon>
        <taxon>Truncatella</taxon>
    </lineage>
</organism>
<keyword evidence="2" id="KW-0812">Transmembrane</keyword>
<feature type="region of interest" description="Disordered" evidence="1">
    <location>
        <begin position="1"/>
        <end position="25"/>
    </location>
</feature>
<dbReference type="EMBL" id="JAGPXC010000005">
    <property type="protein sequence ID" value="KAH6653067.1"/>
    <property type="molecule type" value="Genomic_DNA"/>
</dbReference>
<keyword evidence="2" id="KW-1133">Transmembrane helix</keyword>